<feature type="non-terminal residue" evidence="2">
    <location>
        <position position="1"/>
    </location>
</feature>
<evidence type="ECO:0000313" key="2">
    <source>
        <dbReference type="EMBL" id="KAL0186397.1"/>
    </source>
</evidence>
<accession>A0ABD0QJI5</accession>
<keyword evidence="1" id="KW-1133">Transmembrane helix</keyword>
<reference evidence="2 3" key="1">
    <citation type="submission" date="2024-05" db="EMBL/GenBank/DDBJ databases">
        <title>Genome sequencing and assembly of Indian major carp, Cirrhinus mrigala (Hamilton, 1822).</title>
        <authorList>
            <person name="Mohindra V."/>
            <person name="Chowdhury L.M."/>
            <person name="Lal K."/>
            <person name="Jena J.K."/>
        </authorList>
    </citation>
    <scope>NUCLEOTIDE SEQUENCE [LARGE SCALE GENOMIC DNA]</scope>
    <source>
        <strain evidence="2">CM1030</strain>
        <tissue evidence="2">Blood</tissue>
    </source>
</reference>
<keyword evidence="1" id="KW-0472">Membrane</keyword>
<keyword evidence="1" id="KW-0812">Transmembrane</keyword>
<dbReference type="AlphaFoldDB" id="A0ABD0QJI5"/>
<organism evidence="2 3">
    <name type="scientific">Cirrhinus mrigala</name>
    <name type="common">Mrigala</name>
    <dbReference type="NCBI Taxonomy" id="683832"/>
    <lineage>
        <taxon>Eukaryota</taxon>
        <taxon>Metazoa</taxon>
        <taxon>Chordata</taxon>
        <taxon>Craniata</taxon>
        <taxon>Vertebrata</taxon>
        <taxon>Euteleostomi</taxon>
        <taxon>Actinopterygii</taxon>
        <taxon>Neopterygii</taxon>
        <taxon>Teleostei</taxon>
        <taxon>Ostariophysi</taxon>
        <taxon>Cypriniformes</taxon>
        <taxon>Cyprinidae</taxon>
        <taxon>Labeoninae</taxon>
        <taxon>Labeonini</taxon>
        <taxon>Cirrhinus</taxon>
    </lineage>
</organism>
<feature type="transmembrane region" description="Helical" evidence="1">
    <location>
        <begin position="15"/>
        <end position="32"/>
    </location>
</feature>
<comment type="caution">
    <text evidence="2">The sequence shown here is derived from an EMBL/GenBank/DDBJ whole genome shotgun (WGS) entry which is preliminary data.</text>
</comment>
<name>A0ABD0QJI5_CIRMR</name>
<proteinExistence type="predicted"/>
<gene>
    <name evidence="2" type="ORF">M9458_018067</name>
</gene>
<dbReference type="EMBL" id="JAMKFB020000008">
    <property type="protein sequence ID" value="KAL0186397.1"/>
    <property type="molecule type" value="Genomic_DNA"/>
</dbReference>
<dbReference type="Proteomes" id="UP001529510">
    <property type="component" value="Unassembled WGS sequence"/>
</dbReference>
<evidence type="ECO:0000313" key="3">
    <source>
        <dbReference type="Proteomes" id="UP001529510"/>
    </source>
</evidence>
<protein>
    <submittedName>
        <fullName evidence="2">Uncharacterized protein</fullName>
    </submittedName>
</protein>
<keyword evidence="3" id="KW-1185">Reference proteome</keyword>
<sequence>DFLHLANQTHYLDRGLVLACLWTFIWLLLLLAPPWHLPSSTPPWTLLDFLLLPFSCSMPSSRAPTLSPQLDLCSVLQGSAFLGGGEL</sequence>
<evidence type="ECO:0000256" key="1">
    <source>
        <dbReference type="SAM" id="Phobius"/>
    </source>
</evidence>